<keyword evidence="1" id="KW-0472">Membrane</keyword>
<keyword evidence="1" id="KW-1133">Transmembrane helix</keyword>
<proteinExistence type="predicted"/>
<dbReference type="Proteomes" id="UP001205843">
    <property type="component" value="Unassembled WGS sequence"/>
</dbReference>
<name>A0AAE3G631_9GAMM</name>
<evidence type="ECO:0000313" key="4">
    <source>
        <dbReference type="Proteomes" id="UP001205843"/>
    </source>
</evidence>
<keyword evidence="4" id="KW-1185">Reference proteome</keyword>
<dbReference type="PANTHER" id="PTHR34473">
    <property type="entry name" value="UPF0699 TRANSMEMBRANE PROTEIN YDBS"/>
    <property type="match status" value="1"/>
</dbReference>
<organism evidence="3 4">
    <name type="scientific">Natronocella acetinitrilica</name>
    <dbReference type="NCBI Taxonomy" id="414046"/>
    <lineage>
        <taxon>Bacteria</taxon>
        <taxon>Pseudomonadati</taxon>
        <taxon>Pseudomonadota</taxon>
        <taxon>Gammaproteobacteria</taxon>
        <taxon>Chromatiales</taxon>
        <taxon>Ectothiorhodospiraceae</taxon>
        <taxon>Natronocella</taxon>
    </lineage>
</organism>
<reference evidence="3" key="1">
    <citation type="submission" date="2022-03" db="EMBL/GenBank/DDBJ databases">
        <title>Genomic Encyclopedia of Type Strains, Phase III (KMG-III): the genomes of soil and plant-associated and newly described type strains.</title>
        <authorList>
            <person name="Whitman W."/>
        </authorList>
    </citation>
    <scope>NUCLEOTIDE SEQUENCE</scope>
    <source>
        <strain evidence="3">ANL 6-2</strain>
    </source>
</reference>
<evidence type="ECO:0000256" key="1">
    <source>
        <dbReference type="SAM" id="Phobius"/>
    </source>
</evidence>
<gene>
    <name evidence="3" type="ORF">J2T57_002928</name>
</gene>
<feature type="domain" description="YdbS-like PH" evidence="2">
    <location>
        <begin position="82"/>
        <end position="160"/>
    </location>
</feature>
<comment type="caution">
    <text evidence="3">The sequence shown here is derived from an EMBL/GenBank/DDBJ whole genome shotgun (WGS) entry which is preliminary data.</text>
</comment>
<accession>A0AAE3G631</accession>
<keyword evidence="1" id="KW-0812">Transmembrane</keyword>
<feature type="transmembrane region" description="Helical" evidence="1">
    <location>
        <begin position="32"/>
        <end position="52"/>
    </location>
</feature>
<sequence length="173" mass="19030">MRNDQVPVDALPAVEKVALLPVSSRYASYRTWSAVIMAIPPLLLVVALPVGWGLETVWHAALLVFAVMLALGLMVLSRAEARRRAYALREEDLIHRQGLLVERTTIIPLCRIQHVETATGPLERLFGLVRLTCFTAGGASADLVIAGLDTESADRLRQHLVQRMNGQAPDFGR</sequence>
<evidence type="ECO:0000313" key="3">
    <source>
        <dbReference type="EMBL" id="MCP1675773.1"/>
    </source>
</evidence>
<dbReference type="AlphaFoldDB" id="A0AAE3G631"/>
<dbReference type="Pfam" id="PF03703">
    <property type="entry name" value="bPH_2"/>
    <property type="match status" value="1"/>
</dbReference>
<dbReference type="InterPro" id="IPR005182">
    <property type="entry name" value="YdbS-like_PH"/>
</dbReference>
<feature type="transmembrane region" description="Helical" evidence="1">
    <location>
        <begin position="58"/>
        <end position="76"/>
    </location>
</feature>
<dbReference type="RefSeq" id="WP_253479571.1">
    <property type="nucleotide sequence ID" value="NZ_JALJXV010000007.1"/>
</dbReference>
<dbReference type="EMBL" id="JALJXV010000007">
    <property type="protein sequence ID" value="MCP1675773.1"/>
    <property type="molecule type" value="Genomic_DNA"/>
</dbReference>
<dbReference type="PANTHER" id="PTHR34473:SF3">
    <property type="entry name" value="TRANSMEMBRANE PROTEIN-RELATED"/>
    <property type="match status" value="1"/>
</dbReference>
<protein>
    <submittedName>
        <fullName evidence="3">Membrane protein YdbS with pleckstrin-like domain</fullName>
    </submittedName>
</protein>
<evidence type="ECO:0000259" key="2">
    <source>
        <dbReference type="Pfam" id="PF03703"/>
    </source>
</evidence>